<feature type="domain" description="CDT1 Geminin-binding" evidence="3">
    <location>
        <begin position="31"/>
        <end position="277"/>
    </location>
</feature>
<gene>
    <name evidence="4" type="ORF">Cvel_18342</name>
</gene>
<evidence type="ECO:0000313" key="4">
    <source>
        <dbReference type="EMBL" id="CEM17014.1"/>
    </source>
</evidence>
<evidence type="ECO:0000259" key="3">
    <source>
        <dbReference type="SMART" id="SM01075"/>
    </source>
</evidence>
<organism evidence="4">
    <name type="scientific">Chromera velia CCMP2878</name>
    <dbReference type="NCBI Taxonomy" id="1169474"/>
    <lineage>
        <taxon>Eukaryota</taxon>
        <taxon>Sar</taxon>
        <taxon>Alveolata</taxon>
        <taxon>Colpodellida</taxon>
        <taxon>Chromeraceae</taxon>
        <taxon>Chromera</taxon>
    </lineage>
</organism>
<dbReference type="Pfam" id="PF08839">
    <property type="entry name" value="CDT1"/>
    <property type="match status" value="1"/>
</dbReference>
<dbReference type="SUPFAM" id="SSF46785">
    <property type="entry name" value="Winged helix' DNA-binding domain"/>
    <property type="match status" value="2"/>
</dbReference>
<reference evidence="4" key="1">
    <citation type="submission" date="2014-11" db="EMBL/GenBank/DDBJ databases">
        <authorList>
            <person name="Otto D Thomas"/>
            <person name="Naeem Raeece"/>
        </authorList>
    </citation>
    <scope>NUCLEOTIDE SEQUENCE</scope>
</reference>
<feature type="region of interest" description="Disordered" evidence="2">
    <location>
        <begin position="1"/>
        <end position="21"/>
    </location>
</feature>
<feature type="region of interest" description="Disordered" evidence="2">
    <location>
        <begin position="281"/>
        <end position="407"/>
    </location>
</feature>
<feature type="compositionally biased region" description="Low complexity" evidence="2">
    <location>
        <begin position="361"/>
        <end position="389"/>
    </location>
</feature>
<evidence type="ECO:0000256" key="2">
    <source>
        <dbReference type="SAM" id="MobiDB-lite"/>
    </source>
</evidence>
<feature type="compositionally biased region" description="Low complexity" evidence="2">
    <location>
        <begin position="188"/>
        <end position="205"/>
    </location>
</feature>
<dbReference type="VEuPathDB" id="CryptoDB:Cvel_18342"/>
<sequence>MTTSSNDFPHGLPTVASGNEKLPETALRLPLPSEHEELLELFSAIDLHSHTLRERGRPLLFELFLRPFLERLRERPFTQTQLRQLLYLTGGGSGVSSESGCSFLSAVSKEVSRLPHQLLEAAGGSSRGCVGLQGLASKGRLRRREGTREVFDVEVRVLTSSSSSLSSSPPTESSASGVSGRLGGGEGAAPVPSGGASSFSSSSSSSVCVRGRLGAVERQERLKALRSRLVRVVHAEHESFIKRNGHPEGIPLNEIKAWHDKFALHSMPPVPMERLPPLPPARSSCGEVTPSVRMSPPHSVSFVKTPEARPSVSSSSGETGAARKRERSVPPPRQMGAPVFTPQLKKSKLTMEGEEREDCRSVSGASTAVPPPSSAASSWSSRSSSVCLSTNAHGGPGAGERETSVSGCRGGKAGAALSLSRVERSGSAMDELRRKLKARQVASEEARMRESPPEVKEIEGALQKESELLRVFSCLLSCRGQKSSGSLEGFASEIVSKGRGGRVSRGGGGEGSAVLTVKACKERLRALTKDVATKGWIRIEISKLPAREAALRRKSEEEMVLLGALAKGCEGEAALSSRVSRLKDRLQEAKLNHEQNLQRQQLFDESPIP</sequence>
<feature type="coiled-coil region" evidence="1">
    <location>
        <begin position="572"/>
        <end position="599"/>
    </location>
</feature>
<protein>
    <recommendedName>
        <fullName evidence="3">CDT1 Geminin-binding domain-containing protein</fullName>
    </recommendedName>
</protein>
<dbReference type="EMBL" id="CDMZ01000568">
    <property type="protein sequence ID" value="CEM17014.1"/>
    <property type="molecule type" value="Genomic_DNA"/>
</dbReference>
<feature type="region of interest" description="Disordered" evidence="2">
    <location>
        <begin position="161"/>
        <end position="205"/>
    </location>
</feature>
<feature type="compositionally biased region" description="Basic and acidic residues" evidence="2">
    <location>
        <begin position="349"/>
        <end position="360"/>
    </location>
</feature>
<name>A0A0G4FR71_9ALVE</name>
<proteinExistence type="predicted"/>
<keyword evidence="1" id="KW-0175">Coiled coil</keyword>
<feature type="compositionally biased region" description="Low complexity" evidence="2">
    <location>
        <begin position="161"/>
        <end position="179"/>
    </location>
</feature>
<dbReference type="InterPro" id="IPR036390">
    <property type="entry name" value="WH_DNA-bd_sf"/>
</dbReference>
<dbReference type="InterPro" id="IPR014939">
    <property type="entry name" value="CDT1_Gemini-bd-like"/>
</dbReference>
<evidence type="ECO:0000256" key="1">
    <source>
        <dbReference type="SAM" id="Coils"/>
    </source>
</evidence>
<dbReference type="SMART" id="SM01075">
    <property type="entry name" value="CDT1"/>
    <property type="match status" value="1"/>
</dbReference>
<dbReference type="AlphaFoldDB" id="A0A0G4FR71"/>
<accession>A0A0G4FR71</accession>